<evidence type="ECO:0000313" key="3">
    <source>
        <dbReference type="EMBL" id="MEO1767945.1"/>
    </source>
</evidence>
<name>A0ABV0EIW3_9BURK</name>
<dbReference type="Gene3D" id="3.30.2310.20">
    <property type="entry name" value="RelE-like"/>
    <property type="match status" value="1"/>
</dbReference>
<dbReference type="PANTHER" id="PTHR35601:SF1">
    <property type="entry name" value="TOXIN RELE"/>
    <property type="match status" value="1"/>
</dbReference>
<dbReference type="Proteomes" id="UP001482231">
    <property type="component" value="Unassembled WGS sequence"/>
</dbReference>
<dbReference type="SUPFAM" id="SSF143011">
    <property type="entry name" value="RelE-like"/>
    <property type="match status" value="1"/>
</dbReference>
<evidence type="ECO:0000256" key="1">
    <source>
        <dbReference type="ARBA" id="ARBA00006226"/>
    </source>
</evidence>
<organism evidence="3 4">
    <name type="scientific">Thiobacter aerophilum</name>
    <dbReference type="NCBI Taxonomy" id="3121275"/>
    <lineage>
        <taxon>Bacteria</taxon>
        <taxon>Pseudomonadati</taxon>
        <taxon>Pseudomonadota</taxon>
        <taxon>Betaproteobacteria</taxon>
        <taxon>Burkholderiales</taxon>
        <taxon>Thiobacteraceae</taxon>
        <taxon>Thiobacter</taxon>
    </lineage>
</organism>
<dbReference type="Pfam" id="PF05016">
    <property type="entry name" value="ParE_toxin"/>
    <property type="match status" value="1"/>
</dbReference>
<dbReference type="InterPro" id="IPR035093">
    <property type="entry name" value="RelE/ParE_toxin_dom_sf"/>
</dbReference>
<dbReference type="PANTHER" id="PTHR35601">
    <property type="entry name" value="TOXIN RELE"/>
    <property type="match status" value="1"/>
</dbReference>
<reference evidence="3 4" key="1">
    <citation type="submission" date="2024-02" db="EMBL/GenBank/DDBJ databases">
        <title>New thermophilic sulfur-oxidizing bacteria from a hot springs of the Uzon caldera (Kamchatka, Russia).</title>
        <authorList>
            <person name="Dukat A.M."/>
            <person name="Elcheninov A.G."/>
            <person name="Frolov E.N."/>
        </authorList>
    </citation>
    <scope>NUCLEOTIDE SEQUENCE [LARGE SCALE GENOMIC DNA]</scope>
    <source>
        <strain evidence="3 4">AK1</strain>
    </source>
</reference>
<evidence type="ECO:0000256" key="2">
    <source>
        <dbReference type="ARBA" id="ARBA00022649"/>
    </source>
</evidence>
<comment type="similarity">
    <text evidence="1">Belongs to the RelE toxin family.</text>
</comment>
<protein>
    <submittedName>
        <fullName evidence="3">Type II toxin-antitoxin system RelE/ParE family toxin</fullName>
    </submittedName>
</protein>
<sequence>MAWKVELDPAAERELDKIDQQIARRILAFLHGRVAHLDDPRSIGEALKGSKLGAFWKYRVADYRIVASIEDGALRILVVRIGNRKDVYHGEVYHEAGSHLWTGLGRSE</sequence>
<gene>
    <name evidence="3" type="ORF">V6E02_12065</name>
</gene>
<accession>A0ABV0EIW3</accession>
<evidence type="ECO:0000313" key="4">
    <source>
        <dbReference type="Proteomes" id="UP001482231"/>
    </source>
</evidence>
<dbReference type="RefSeq" id="WP_347309057.1">
    <property type="nucleotide sequence ID" value="NZ_JBAJEX010000014.1"/>
</dbReference>
<dbReference type="EMBL" id="JBAJEX010000014">
    <property type="protein sequence ID" value="MEO1767945.1"/>
    <property type="molecule type" value="Genomic_DNA"/>
</dbReference>
<proteinExistence type="inferred from homology"/>
<comment type="caution">
    <text evidence="3">The sequence shown here is derived from an EMBL/GenBank/DDBJ whole genome shotgun (WGS) entry which is preliminary data.</text>
</comment>
<keyword evidence="4" id="KW-1185">Reference proteome</keyword>
<dbReference type="InterPro" id="IPR007712">
    <property type="entry name" value="RelE/ParE_toxin"/>
</dbReference>
<keyword evidence="2" id="KW-1277">Toxin-antitoxin system</keyword>